<feature type="transmembrane region" description="Helical" evidence="6">
    <location>
        <begin position="74"/>
        <end position="96"/>
    </location>
</feature>
<reference evidence="8" key="2">
    <citation type="submission" date="2023-06" db="EMBL/GenBank/DDBJ databases">
        <authorList>
            <person name="Ma L."/>
            <person name="Liu K.-W."/>
            <person name="Li Z."/>
            <person name="Hsiao Y.-Y."/>
            <person name="Qi Y."/>
            <person name="Fu T."/>
            <person name="Tang G."/>
            <person name="Zhang D."/>
            <person name="Sun W.-H."/>
            <person name="Liu D.-K."/>
            <person name="Li Y."/>
            <person name="Chen G.-Z."/>
            <person name="Liu X.-D."/>
            <person name="Liao X.-Y."/>
            <person name="Jiang Y.-T."/>
            <person name="Yu X."/>
            <person name="Hao Y."/>
            <person name="Huang J."/>
            <person name="Zhao X.-W."/>
            <person name="Ke S."/>
            <person name="Chen Y.-Y."/>
            <person name="Wu W.-L."/>
            <person name="Hsu J.-L."/>
            <person name="Lin Y.-F."/>
            <person name="Huang M.-D."/>
            <person name="Li C.-Y."/>
            <person name="Huang L."/>
            <person name="Wang Z.-W."/>
            <person name="Zhao X."/>
            <person name="Zhong W.-Y."/>
            <person name="Peng D.-H."/>
            <person name="Ahmad S."/>
            <person name="Lan S."/>
            <person name="Zhang J.-S."/>
            <person name="Tsai W.-C."/>
            <person name="Van De Peer Y."/>
            <person name="Liu Z.-J."/>
        </authorList>
    </citation>
    <scope>NUCLEOTIDE SEQUENCE</scope>
    <source>
        <strain evidence="8">SCP</strain>
        <tissue evidence="8">Leaves</tissue>
    </source>
</reference>
<dbReference type="InterPro" id="IPR036259">
    <property type="entry name" value="MFS_trans_sf"/>
</dbReference>
<dbReference type="EMBL" id="JAUJYN010000002">
    <property type="protein sequence ID" value="KAK1277894.1"/>
    <property type="molecule type" value="Genomic_DNA"/>
</dbReference>
<dbReference type="PANTHER" id="PTHR23504:SF15">
    <property type="entry name" value="MAJOR FACILITATOR SUPERFAMILY (MFS) PROFILE DOMAIN-CONTAINING PROTEIN"/>
    <property type="match status" value="1"/>
</dbReference>
<feature type="transmembrane region" description="Helical" evidence="6">
    <location>
        <begin position="39"/>
        <end position="62"/>
    </location>
</feature>
<dbReference type="PROSITE" id="PS50850">
    <property type="entry name" value="MFS"/>
    <property type="match status" value="1"/>
</dbReference>
<dbReference type="SUPFAM" id="SSF103473">
    <property type="entry name" value="MFS general substrate transporter"/>
    <property type="match status" value="2"/>
</dbReference>
<evidence type="ECO:0000256" key="5">
    <source>
        <dbReference type="ARBA" id="ARBA00023136"/>
    </source>
</evidence>
<proteinExistence type="predicted"/>
<dbReference type="InterPro" id="IPR011701">
    <property type="entry name" value="MFS"/>
</dbReference>
<organism evidence="8 9">
    <name type="scientific">Acorus gramineus</name>
    <name type="common">Dwarf sweet flag</name>
    <dbReference type="NCBI Taxonomy" id="55184"/>
    <lineage>
        <taxon>Eukaryota</taxon>
        <taxon>Viridiplantae</taxon>
        <taxon>Streptophyta</taxon>
        <taxon>Embryophyta</taxon>
        <taxon>Tracheophyta</taxon>
        <taxon>Spermatophyta</taxon>
        <taxon>Magnoliopsida</taxon>
        <taxon>Liliopsida</taxon>
        <taxon>Acoraceae</taxon>
        <taxon>Acorus</taxon>
    </lineage>
</organism>
<dbReference type="Gene3D" id="1.20.1250.20">
    <property type="entry name" value="MFS general substrate transporter like domains"/>
    <property type="match status" value="2"/>
</dbReference>
<feature type="transmembrane region" description="Helical" evidence="6">
    <location>
        <begin position="108"/>
        <end position="125"/>
    </location>
</feature>
<dbReference type="Proteomes" id="UP001179952">
    <property type="component" value="Unassembled WGS sequence"/>
</dbReference>
<keyword evidence="9" id="KW-1185">Reference proteome</keyword>
<comment type="subcellular location">
    <subcellularLocation>
        <location evidence="1">Membrane</location>
        <topology evidence="1">Multi-pass membrane protein</topology>
    </subcellularLocation>
</comment>
<dbReference type="AlphaFoldDB" id="A0AAV9BPL6"/>
<feature type="transmembrane region" description="Helical" evidence="6">
    <location>
        <begin position="214"/>
        <end position="233"/>
    </location>
</feature>
<reference evidence="8" key="1">
    <citation type="journal article" date="2023" name="Nat. Commun.">
        <title>Diploid and tetraploid genomes of Acorus and the evolution of monocots.</title>
        <authorList>
            <person name="Ma L."/>
            <person name="Liu K.W."/>
            <person name="Li Z."/>
            <person name="Hsiao Y.Y."/>
            <person name="Qi Y."/>
            <person name="Fu T."/>
            <person name="Tang G.D."/>
            <person name="Zhang D."/>
            <person name="Sun W.H."/>
            <person name="Liu D.K."/>
            <person name="Li Y."/>
            <person name="Chen G.Z."/>
            <person name="Liu X.D."/>
            <person name="Liao X.Y."/>
            <person name="Jiang Y.T."/>
            <person name="Yu X."/>
            <person name="Hao Y."/>
            <person name="Huang J."/>
            <person name="Zhao X.W."/>
            <person name="Ke S."/>
            <person name="Chen Y.Y."/>
            <person name="Wu W.L."/>
            <person name="Hsu J.L."/>
            <person name="Lin Y.F."/>
            <person name="Huang M.D."/>
            <person name="Li C.Y."/>
            <person name="Huang L."/>
            <person name="Wang Z.W."/>
            <person name="Zhao X."/>
            <person name="Zhong W.Y."/>
            <person name="Peng D.H."/>
            <person name="Ahmad S."/>
            <person name="Lan S."/>
            <person name="Zhang J.S."/>
            <person name="Tsai W.C."/>
            <person name="Van de Peer Y."/>
            <person name="Liu Z.J."/>
        </authorList>
    </citation>
    <scope>NUCLEOTIDE SEQUENCE</scope>
    <source>
        <strain evidence="8">SCP</strain>
    </source>
</reference>
<dbReference type="InterPro" id="IPR020846">
    <property type="entry name" value="MFS_dom"/>
</dbReference>
<name>A0AAV9BPL6_ACOGR</name>
<protein>
    <submittedName>
        <fullName evidence="8">Peptide/nitrate transporter</fullName>
    </submittedName>
</protein>
<evidence type="ECO:0000256" key="4">
    <source>
        <dbReference type="ARBA" id="ARBA00022989"/>
    </source>
</evidence>
<comment type="caution">
    <text evidence="8">The sequence shown here is derived from an EMBL/GenBank/DDBJ whole genome shotgun (WGS) entry which is preliminary data.</text>
</comment>
<evidence type="ECO:0000256" key="2">
    <source>
        <dbReference type="ARBA" id="ARBA00022448"/>
    </source>
</evidence>
<sequence>MAESGETLLKKVYYENCPGCKVEQRNETHRGIPVKEFSYVSLATLCTSLPISSLYPFVYFMIRDFHVAKRVEDIGYYAGYVGSAFMFGRALTSIIWGVIADRYGRKPVIVIGTVSVILFNTLFGLSTNFWMALWMRFLLGSFNGLLGPIKPAEKYPNLFSNDSLFARFPYFLPCLVISLYAVGVLVSCYWLPIFSLWAVSDTKFGGLSFTSQEVGVVLAISGFGLLLFQATIYPPIERKLGPIKICRLSALTVITGLFIMQNQAVSQEQRGAANGIAMTVMSIFKAIGPAGGGAM</sequence>
<evidence type="ECO:0000256" key="1">
    <source>
        <dbReference type="ARBA" id="ARBA00004141"/>
    </source>
</evidence>
<evidence type="ECO:0000313" key="8">
    <source>
        <dbReference type="EMBL" id="KAK1277894.1"/>
    </source>
</evidence>
<feature type="transmembrane region" description="Helical" evidence="6">
    <location>
        <begin position="170"/>
        <end position="194"/>
    </location>
</feature>
<evidence type="ECO:0000259" key="7">
    <source>
        <dbReference type="PROSITE" id="PS50850"/>
    </source>
</evidence>
<dbReference type="PANTHER" id="PTHR23504">
    <property type="entry name" value="MAJOR FACILITATOR SUPERFAMILY DOMAIN-CONTAINING PROTEIN 10"/>
    <property type="match status" value="1"/>
</dbReference>
<dbReference type="Pfam" id="PF07690">
    <property type="entry name" value="MFS_1"/>
    <property type="match status" value="1"/>
</dbReference>
<dbReference type="GO" id="GO:0016020">
    <property type="term" value="C:membrane"/>
    <property type="evidence" value="ECO:0007669"/>
    <property type="project" value="UniProtKB-SubCell"/>
</dbReference>
<keyword evidence="4 6" id="KW-1133">Transmembrane helix</keyword>
<accession>A0AAV9BPL6</accession>
<keyword evidence="2" id="KW-0813">Transport</keyword>
<dbReference type="GO" id="GO:0022857">
    <property type="term" value="F:transmembrane transporter activity"/>
    <property type="evidence" value="ECO:0007669"/>
    <property type="project" value="InterPro"/>
</dbReference>
<evidence type="ECO:0000256" key="6">
    <source>
        <dbReference type="SAM" id="Phobius"/>
    </source>
</evidence>
<evidence type="ECO:0000256" key="3">
    <source>
        <dbReference type="ARBA" id="ARBA00022692"/>
    </source>
</evidence>
<feature type="domain" description="Major facilitator superfamily (MFS) profile" evidence="7">
    <location>
        <begin position="36"/>
        <end position="295"/>
    </location>
</feature>
<gene>
    <name evidence="8" type="ORF">QJS04_geneDACA003573</name>
</gene>
<keyword evidence="3 6" id="KW-0812">Transmembrane</keyword>
<keyword evidence="5 6" id="KW-0472">Membrane</keyword>
<evidence type="ECO:0000313" key="9">
    <source>
        <dbReference type="Proteomes" id="UP001179952"/>
    </source>
</evidence>